<accession>A0ABR4BS76</accession>
<gene>
    <name evidence="2" type="ORF">VTL71DRAFT_9622</name>
</gene>
<name>A0ABR4BS76_9HELO</name>
<evidence type="ECO:0000313" key="2">
    <source>
        <dbReference type="EMBL" id="KAL2060227.1"/>
    </source>
</evidence>
<reference evidence="2 3" key="1">
    <citation type="journal article" date="2024" name="Commun. Biol.">
        <title>Comparative genomic analysis of thermophilic fungi reveals convergent evolutionary adaptations and gene losses.</title>
        <authorList>
            <person name="Steindorff A.S."/>
            <person name="Aguilar-Pontes M.V."/>
            <person name="Robinson A.J."/>
            <person name="Andreopoulos B."/>
            <person name="LaButti K."/>
            <person name="Kuo A."/>
            <person name="Mondo S."/>
            <person name="Riley R."/>
            <person name="Otillar R."/>
            <person name="Haridas S."/>
            <person name="Lipzen A."/>
            <person name="Grimwood J."/>
            <person name="Schmutz J."/>
            <person name="Clum A."/>
            <person name="Reid I.D."/>
            <person name="Moisan M.C."/>
            <person name="Butler G."/>
            <person name="Nguyen T.T.M."/>
            <person name="Dewar K."/>
            <person name="Conant G."/>
            <person name="Drula E."/>
            <person name="Henrissat B."/>
            <person name="Hansel C."/>
            <person name="Singer S."/>
            <person name="Hutchinson M.I."/>
            <person name="de Vries R.P."/>
            <person name="Natvig D.O."/>
            <person name="Powell A.J."/>
            <person name="Tsang A."/>
            <person name="Grigoriev I.V."/>
        </authorList>
    </citation>
    <scope>NUCLEOTIDE SEQUENCE [LARGE SCALE GENOMIC DNA]</scope>
    <source>
        <strain evidence="2 3">CBS 494.80</strain>
    </source>
</reference>
<dbReference type="InterPro" id="IPR052895">
    <property type="entry name" value="HetReg/Transcr_Mod"/>
</dbReference>
<evidence type="ECO:0000259" key="1">
    <source>
        <dbReference type="Pfam" id="PF06985"/>
    </source>
</evidence>
<protein>
    <recommendedName>
        <fullName evidence="1">Heterokaryon incompatibility domain-containing protein</fullName>
    </recommendedName>
</protein>
<dbReference type="InterPro" id="IPR010730">
    <property type="entry name" value="HET"/>
</dbReference>
<feature type="domain" description="Heterokaryon incompatibility" evidence="1">
    <location>
        <begin position="54"/>
        <end position="232"/>
    </location>
</feature>
<dbReference type="Pfam" id="PF06985">
    <property type="entry name" value="HET"/>
    <property type="match status" value="1"/>
</dbReference>
<keyword evidence="3" id="KW-1185">Reference proteome</keyword>
<dbReference type="PANTHER" id="PTHR24148:SF73">
    <property type="entry name" value="HET DOMAIN PROTEIN (AFU_ORTHOLOGUE AFUA_8G01020)"/>
    <property type="match status" value="1"/>
</dbReference>
<comment type="caution">
    <text evidence="2">The sequence shown here is derived from an EMBL/GenBank/DDBJ whole genome shotgun (WGS) entry which is preliminary data.</text>
</comment>
<dbReference type="EMBL" id="JAZHXI010000023">
    <property type="protein sequence ID" value="KAL2060227.1"/>
    <property type="molecule type" value="Genomic_DNA"/>
</dbReference>
<dbReference type="PANTHER" id="PTHR24148">
    <property type="entry name" value="ANKYRIN REPEAT DOMAIN-CONTAINING PROTEIN 39 HOMOLOG-RELATED"/>
    <property type="match status" value="1"/>
</dbReference>
<evidence type="ECO:0000313" key="3">
    <source>
        <dbReference type="Proteomes" id="UP001595075"/>
    </source>
</evidence>
<sequence>MSENKPVPFSYAPLDHSQLQVRLIHLQPAPRESAGSDITCSLHFAKLDNPSCTYEALSYEWGDASHGVSPIKLDGQQFFVRKNLFDALEHLRERGTVRVLWIDALCIDQDNEKERNHQVQRMGQIYERASQVIAWLGMPDPTWDPFPLLSEDSARNAFEFAELLYGGNEEDRYYFNSSGKGYNYTEWWAPRNTRGQLALRVECAIWDTDPRWYLLSALCNRTYWTRLWVVQELVLASRIIVRIGDFKLRLEALEHLCAELPKMNDSMPDCYFSGRFSDEAPFLICRQRLERSSDKQSPRHRKHSIFELCSIHREACCTDPLDKCFGLLGMSMNCCQQAIKVDYGLPLPLLSGMIVEHQLRDHTSHDMAHIRPFSTVSRTTLLHCAWSIFRMFQGSNDSTGKVGDETDDLFFSGSDFSDQMNVAVLRTIPIGRLTFLDPVRVADSYRSSIVRSDTDGVETSMDTDSPRVRNGDQVHLTEADTKFPQFIILRPTGQKGELQLMGIGYGYSHHIDRQISPSWLYMDIGMLRKLPMLDSKIIGRHCKDCKQCLESGESSG</sequence>
<dbReference type="Proteomes" id="UP001595075">
    <property type="component" value="Unassembled WGS sequence"/>
</dbReference>
<organism evidence="2 3">
    <name type="scientific">Oculimacula yallundae</name>
    <dbReference type="NCBI Taxonomy" id="86028"/>
    <lineage>
        <taxon>Eukaryota</taxon>
        <taxon>Fungi</taxon>
        <taxon>Dikarya</taxon>
        <taxon>Ascomycota</taxon>
        <taxon>Pezizomycotina</taxon>
        <taxon>Leotiomycetes</taxon>
        <taxon>Helotiales</taxon>
        <taxon>Ploettnerulaceae</taxon>
        <taxon>Oculimacula</taxon>
    </lineage>
</organism>
<proteinExistence type="predicted"/>